<evidence type="ECO:0000256" key="1">
    <source>
        <dbReference type="ARBA" id="ARBA00000971"/>
    </source>
</evidence>
<dbReference type="SUPFAM" id="SSF54534">
    <property type="entry name" value="FKBP-like"/>
    <property type="match status" value="2"/>
</dbReference>
<dbReference type="RefSeq" id="WP_182957751.1">
    <property type="nucleotide sequence ID" value="NZ_WNXC01000004.1"/>
</dbReference>
<dbReference type="PANTHER" id="PTHR43811:SF19">
    <property type="entry name" value="39 KDA FK506-BINDING NUCLEAR PROTEIN"/>
    <property type="match status" value="1"/>
</dbReference>
<dbReference type="EMBL" id="WNXC01000004">
    <property type="protein sequence ID" value="MBB2149747.1"/>
    <property type="molecule type" value="Genomic_DNA"/>
</dbReference>
<evidence type="ECO:0000256" key="4">
    <source>
        <dbReference type="ARBA" id="ARBA00023235"/>
    </source>
</evidence>
<evidence type="ECO:0000313" key="8">
    <source>
        <dbReference type="EMBL" id="MBB2149747.1"/>
    </source>
</evidence>
<evidence type="ECO:0000256" key="5">
    <source>
        <dbReference type="PROSITE-ProRule" id="PRU00277"/>
    </source>
</evidence>
<dbReference type="PANTHER" id="PTHR43811">
    <property type="entry name" value="FKBP-TYPE PEPTIDYL-PROLYL CIS-TRANS ISOMERASE FKPA"/>
    <property type="match status" value="1"/>
</dbReference>
<dbReference type="PROSITE" id="PS51257">
    <property type="entry name" value="PROKAR_LIPOPROTEIN"/>
    <property type="match status" value="1"/>
</dbReference>
<keyword evidence="3 5" id="KW-0697">Rotamase</keyword>
<comment type="catalytic activity">
    <reaction evidence="1 5 6">
        <text>[protein]-peptidylproline (omega=180) = [protein]-peptidylproline (omega=0)</text>
        <dbReference type="Rhea" id="RHEA:16237"/>
        <dbReference type="Rhea" id="RHEA-COMP:10747"/>
        <dbReference type="Rhea" id="RHEA-COMP:10748"/>
        <dbReference type="ChEBI" id="CHEBI:83833"/>
        <dbReference type="ChEBI" id="CHEBI:83834"/>
        <dbReference type="EC" id="5.2.1.8"/>
    </reaction>
</comment>
<dbReference type="Pfam" id="PF00254">
    <property type="entry name" value="FKBP_C"/>
    <property type="match status" value="2"/>
</dbReference>
<evidence type="ECO:0000256" key="6">
    <source>
        <dbReference type="RuleBase" id="RU003915"/>
    </source>
</evidence>
<evidence type="ECO:0000313" key="9">
    <source>
        <dbReference type="Proteomes" id="UP000636110"/>
    </source>
</evidence>
<dbReference type="InterPro" id="IPR046357">
    <property type="entry name" value="PPIase_dom_sf"/>
</dbReference>
<feature type="domain" description="PPIase FKBP-type" evidence="7">
    <location>
        <begin position="75"/>
        <end position="169"/>
    </location>
</feature>
<dbReference type="PROSITE" id="PS50059">
    <property type="entry name" value="FKBP_PPIASE"/>
    <property type="match status" value="2"/>
</dbReference>
<name>A0ABR6EWU4_9SPHI</name>
<reference evidence="8 9" key="1">
    <citation type="submission" date="2019-11" db="EMBL/GenBank/DDBJ databases">
        <title>Description of Pedobacter sp. LMG 31462T.</title>
        <authorList>
            <person name="Carlier A."/>
            <person name="Qi S."/>
            <person name="Vandamme P."/>
        </authorList>
    </citation>
    <scope>NUCLEOTIDE SEQUENCE [LARGE SCALE GENOMIC DNA]</scope>
    <source>
        <strain evidence="8 9">LMG 31462</strain>
    </source>
</reference>
<dbReference type="InterPro" id="IPR001179">
    <property type="entry name" value="PPIase_FKBP_dom"/>
</dbReference>
<dbReference type="EC" id="5.2.1.8" evidence="6"/>
<comment type="caution">
    <text evidence="8">The sequence shown here is derived from an EMBL/GenBank/DDBJ whole genome shotgun (WGS) entry which is preliminary data.</text>
</comment>
<gene>
    <name evidence="8" type="ORF">GM920_12635</name>
</gene>
<sequence>MIKKLSLYTIAFLATIVIFSSCKKDDQTVQQIDATKLTAYFAKNNIKATPDSANTGYYYVLNQPVGSTAATYKGSDSVRYSINLTGLSTGTVYTTTPSLRNEGQRVGSTFGFYGKAIPAISSVLQKLQPGGSTQIYLPSNLAFGKNGFPTAGIPSNEVMVVTVTTYKESQKALDEAHIKSYLTANSIVAVRADSGIYVQTITAGTGPEVIDQYSLVNFTYTLKTFDNSINESSTLISSPKSLIPGFKIIMPKFSKGTKVRMFIPSWLGYGNAATSSANGAPSIPANSCLDYTIEITAVTN</sequence>
<comment type="similarity">
    <text evidence="2 6">Belongs to the FKBP-type PPIase family.</text>
</comment>
<dbReference type="Gene3D" id="3.10.50.40">
    <property type="match status" value="2"/>
</dbReference>
<evidence type="ECO:0000259" key="7">
    <source>
        <dbReference type="PROSITE" id="PS50059"/>
    </source>
</evidence>
<dbReference type="Proteomes" id="UP000636110">
    <property type="component" value="Unassembled WGS sequence"/>
</dbReference>
<evidence type="ECO:0000256" key="3">
    <source>
        <dbReference type="ARBA" id="ARBA00023110"/>
    </source>
</evidence>
<evidence type="ECO:0000256" key="2">
    <source>
        <dbReference type="ARBA" id="ARBA00006577"/>
    </source>
</evidence>
<proteinExistence type="inferred from homology"/>
<protein>
    <recommendedName>
        <fullName evidence="6">Peptidyl-prolyl cis-trans isomerase</fullName>
        <ecNumber evidence="6">5.2.1.8</ecNumber>
    </recommendedName>
</protein>
<keyword evidence="9" id="KW-1185">Reference proteome</keyword>
<keyword evidence="4 5" id="KW-0413">Isomerase</keyword>
<feature type="domain" description="PPIase FKBP-type" evidence="7">
    <location>
        <begin position="206"/>
        <end position="299"/>
    </location>
</feature>
<organism evidence="8 9">
    <name type="scientific">Pedobacter gandavensis</name>
    <dbReference type="NCBI Taxonomy" id="2679963"/>
    <lineage>
        <taxon>Bacteria</taxon>
        <taxon>Pseudomonadati</taxon>
        <taxon>Bacteroidota</taxon>
        <taxon>Sphingobacteriia</taxon>
        <taxon>Sphingobacteriales</taxon>
        <taxon>Sphingobacteriaceae</taxon>
        <taxon>Pedobacter</taxon>
    </lineage>
</organism>
<accession>A0ABR6EWU4</accession>